<dbReference type="GO" id="GO:0007155">
    <property type="term" value="P:cell adhesion"/>
    <property type="evidence" value="ECO:0007669"/>
    <property type="project" value="InterPro"/>
</dbReference>
<dbReference type="STRING" id="202955.GCA_000759995_01584"/>
<protein>
    <submittedName>
        <fullName evidence="1">Uncharacterized protein</fullName>
    </submittedName>
</protein>
<dbReference type="Proteomes" id="UP000017404">
    <property type="component" value="Unassembled WGS sequence"/>
</dbReference>
<evidence type="ECO:0000313" key="1">
    <source>
        <dbReference type="EMBL" id="ESK55314.1"/>
    </source>
</evidence>
<dbReference type="RefSeq" id="WP_018678498.1">
    <property type="nucleotide sequence ID" value="NZ_AYEV01000018.1"/>
</dbReference>
<organism evidence="1 2">
    <name type="scientific">Acinetobacter tjernbergiae DSM 14971 = CIP 107465</name>
    <dbReference type="NCBI Taxonomy" id="1120928"/>
    <lineage>
        <taxon>Bacteria</taxon>
        <taxon>Pseudomonadati</taxon>
        <taxon>Pseudomonadota</taxon>
        <taxon>Gammaproteobacteria</taxon>
        <taxon>Moraxellales</taxon>
        <taxon>Moraxellaceae</taxon>
        <taxon>Acinetobacter</taxon>
    </lineage>
</organism>
<name>V2W5Q3_9GAMM</name>
<dbReference type="OrthoDB" id="8875995at2"/>
<keyword evidence="2" id="KW-1185">Reference proteome</keyword>
<sequence>MKRINNFLQFGIFIFSICVGTDAWSACRSVRYFDGQYAGVTISGSTITESASNTNGSWGDNNTTQTEDNNSARIPIGNIHLMDVAIQPDGSSLAIASVPPTDYRIRNTNAESLLWACSPATDMSKIRFLVSVNGDDRVGGYFPVSTVDAGGEQNVFYTWYKYVGIRQYIDGEVLGRQYKAVPIQYETGSGTAGWAKDKCQPGWRCIRLKHLPTMQFELIRVAGQPPFSSAANTFCNGLTVPAGATGNDRGMGQFGNYICNQPISYITLGDSEHNGAGNTGDQYVAFPHDAIGVTHGVASNTWYFWGADNGFGYTLYNSVNLSNNATACKLNMVTPNVNFGTTTIINLNNNGIVSQNFQVQVDCKNGVNSGTGSGQIAIGIQPSQGAYNAAKAFSPTLVNANNGVSALLSDDYLTNILRAKNAAIYIKYQGASSYINLLGQPGGSGTTVGTTGNHSVTCGAANNQQCYPAVTFPQGNLAGWYPILNNATNIGTPLTGYTRYNINYTADLKKIVGAPDVTVGSIYSTATVVVKIQ</sequence>
<accession>V2W5Q3</accession>
<dbReference type="AlphaFoldDB" id="V2W5Q3"/>
<dbReference type="EMBL" id="AYEV01000018">
    <property type="protein sequence ID" value="ESK55314.1"/>
    <property type="molecule type" value="Genomic_DNA"/>
</dbReference>
<reference evidence="1 2" key="1">
    <citation type="submission" date="2013-10" db="EMBL/GenBank/DDBJ databases">
        <title>The Genome Sequence of Acinetobacter tjernbergiae CIP107465.</title>
        <authorList>
            <consortium name="The Broad Institute Genomics Platform"/>
            <consortium name="The Broad Institute Genome Sequencing Center for Infectious Disease"/>
            <person name="Cerqueira G."/>
            <person name="Feldgarden M."/>
            <person name="Courvalin P."/>
            <person name="Grillot-Courvalin C."/>
            <person name="Clermont D."/>
            <person name="Rocha E."/>
            <person name="Yoon E.-J."/>
            <person name="Nemec A."/>
            <person name="Young S.K."/>
            <person name="Zeng Q."/>
            <person name="Gargeya S."/>
            <person name="Fitzgerald M."/>
            <person name="Abouelleil A."/>
            <person name="Alvarado L."/>
            <person name="Berlin A.M."/>
            <person name="Chapman S.B."/>
            <person name="Gainer-Dewar J."/>
            <person name="Goldberg J."/>
            <person name="Gnerre S."/>
            <person name="Griggs A."/>
            <person name="Gujja S."/>
            <person name="Hansen M."/>
            <person name="Howarth C."/>
            <person name="Imamovic A."/>
            <person name="Ireland A."/>
            <person name="Larimer J."/>
            <person name="McCowan C."/>
            <person name="Murphy C."/>
            <person name="Pearson M."/>
            <person name="Poon T.W."/>
            <person name="Priest M."/>
            <person name="Roberts A."/>
            <person name="Saif S."/>
            <person name="Shea T."/>
            <person name="Sykes S."/>
            <person name="Wortman J."/>
            <person name="Nusbaum C."/>
            <person name="Birren B."/>
        </authorList>
    </citation>
    <scope>NUCLEOTIDE SEQUENCE [LARGE SCALE GENOMIC DNA]</scope>
    <source>
        <strain evidence="1 2">CIP 107465</strain>
    </source>
</reference>
<evidence type="ECO:0000313" key="2">
    <source>
        <dbReference type="Proteomes" id="UP000017404"/>
    </source>
</evidence>
<comment type="caution">
    <text evidence="1">The sequence shown here is derived from an EMBL/GenBank/DDBJ whole genome shotgun (WGS) entry which is preliminary data.</text>
</comment>
<gene>
    <name evidence="1" type="ORF">F990_01955</name>
</gene>
<dbReference type="PATRIC" id="fig|1120928.5.peg.1979"/>
<dbReference type="eggNOG" id="COG3539">
    <property type="taxonomic scope" value="Bacteria"/>
</dbReference>
<dbReference type="GO" id="GO:0009289">
    <property type="term" value="C:pilus"/>
    <property type="evidence" value="ECO:0007669"/>
    <property type="project" value="InterPro"/>
</dbReference>
<proteinExistence type="predicted"/>